<keyword evidence="8 13" id="KW-0378">Hydrolase</keyword>
<keyword evidence="11" id="KW-0482">Metalloprotease</keyword>
<evidence type="ECO:0000256" key="8">
    <source>
        <dbReference type="ARBA" id="ARBA00022801"/>
    </source>
</evidence>
<dbReference type="GO" id="GO:0006508">
    <property type="term" value="P:proteolysis"/>
    <property type="evidence" value="ECO:0007669"/>
    <property type="project" value="UniProtKB-KW"/>
</dbReference>
<evidence type="ECO:0000256" key="12">
    <source>
        <dbReference type="ARBA" id="ARBA00023180"/>
    </source>
</evidence>
<evidence type="ECO:0000313" key="17">
    <source>
        <dbReference type="EMBL" id="CDS11390.1"/>
    </source>
</evidence>
<dbReference type="PANTHER" id="PTHR12147">
    <property type="entry name" value="METALLOPEPTIDASE M28 FAMILY MEMBER"/>
    <property type="match status" value="1"/>
</dbReference>
<evidence type="ECO:0000256" key="5">
    <source>
        <dbReference type="ARBA" id="ARBA00022554"/>
    </source>
</evidence>
<dbReference type="SUPFAM" id="SSF53187">
    <property type="entry name" value="Zn-dependent exopeptidases"/>
    <property type="match status" value="1"/>
</dbReference>
<feature type="transmembrane region" description="Helical" evidence="15">
    <location>
        <begin position="553"/>
        <end position="573"/>
    </location>
</feature>
<dbReference type="GO" id="GO:0005774">
    <property type="term" value="C:vacuolar membrane"/>
    <property type="evidence" value="ECO:0007669"/>
    <property type="project" value="UniProtKB-SubCell"/>
</dbReference>
<keyword evidence="5" id="KW-0926">Vacuole</keyword>
<evidence type="ECO:0000256" key="13">
    <source>
        <dbReference type="RuleBase" id="RU361240"/>
    </source>
</evidence>
<dbReference type="Gene3D" id="3.40.630.10">
    <property type="entry name" value="Zn peptidases"/>
    <property type="match status" value="1"/>
</dbReference>
<protein>
    <recommendedName>
        <fullName evidence="13">Peptide hydrolase</fullName>
        <ecNumber evidence="13">3.4.-.-</ecNumber>
    </recommendedName>
</protein>
<evidence type="ECO:0000256" key="7">
    <source>
        <dbReference type="ARBA" id="ARBA00022692"/>
    </source>
</evidence>
<proteinExistence type="inferred from homology"/>
<feature type="transmembrane region" description="Helical" evidence="15">
    <location>
        <begin position="521"/>
        <end position="541"/>
    </location>
</feature>
<keyword evidence="15" id="KW-0472">Membrane</keyword>
<feature type="transmembrane region" description="Helical" evidence="15">
    <location>
        <begin position="588"/>
        <end position="605"/>
    </location>
</feature>
<feature type="domain" description="Peptidase M28" evidence="16">
    <location>
        <begin position="160"/>
        <end position="346"/>
    </location>
</feature>
<comment type="similarity">
    <text evidence="4 13">Belongs to the peptidase M28 family.</text>
</comment>
<dbReference type="EMBL" id="LK023346">
    <property type="protein sequence ID" value="CDS11390.1"/>
    <property type="molecule type" value="Genomic_DNA"/>
</dbReference>
<dbReference type="GO" id="GO:0046872">
    <property type="term" value="F:metal ion binding"/>
    <property type="evidence" value="ECO:0007669"/>
    <property type="project" value="UniProtKB-KW"/>
</dbReference>
<feature type="transmembrane region" description="Helical" evidence="15">
    <location>
        <begin position="496"/>
        <end position="515"/>
    </location>
</feature>
<comment type="function">
    <text evidence="2">May be involved in vacuolar sorting and osmoregulation.</text>
</comment>
<dbReference type="Pfam" id="PF04389">
    <property type="entry name" value="Peptidase_M28"/>
    <property type="match status" value="1"/>
</dbReference>
<dbReference type="InterPro" id="IPR007484">
    <property type="entry name" value="Peptidase_M28"/>
</dbReference>
<keyword evidence="13" id="KW-0479">Metal-binding</keyword>
<comment type="cofactor">
    <cofactor evidence="1">
        <name>Zn(2+)</name>
        <dbReference type="ChEBI" id="CHEBI:29105"/>
    </cofactor>
</comment>
<dbReference type="AlphaFoldDB" id="A0A077WVS5"/>
<feature type="transmembrane region" description="Helical" evidence="15">
    <location>
        <begin position="419"/>
        <end position="448"/>
    </location>
</feature>
<gene>
    <name evidence="17" type="ORF">LRAMOSA03653</name>
</gene>
<feature type="transmembrane region" description="Helical" evidence="15">
    <location>
        <begin position="617"/>
        <end position="639"/>
    </location>
</feature>
<keyword evidence="10 15" id="KW-1133">Transmembrane helix</keyword>
<evidence type="ECO:0000256" key="15">
    <source>
        <dbReference type="SAM" id="Phobius"/>
    </source>
</evidence>
<dbReference type="GO" id="GO:0008235">
    <property type="term" value="F:metalloexopeptidase activity"/>
    <property type="evidence" value="ECO:0007669"/>
    <property type="project" value="InterPro"/>
</dbReference>
<evidence type="ECO:0000256" key="6">
    <source>
        <dbReference type="ARBA" id="ARBA00022670"/>
    </source>
</evidence>
<evidence type="ECO:0000256" key="10">
    <source>
        <dbReference type="ARBA" id="ARBA00022989"/>
    </source>
</evidence>
<keyword evidence="9 13" id="KW-0862">Zinc</keyword>
<reference evidence="17" key="1">
    <citation type="journal article" date="2014" name="Genome Announc.">
        <title>De novo whole-genome sequence and genome annotation of Lichtheimia ramosa.</title>
        <authorList>
            <person name="Linde J."/>
            <person name="Schwartze V."/>
            <person name="Binder U."/>
            <person name="Lass-Florl C."/>
            <person name="Voigt K."/>
            <person name="Horn F."/>
        </authorList>
    </citation>
    <scope>NUCLEOTIDE SEQUENCE</scope>
    <source>
        <strain evidence="17">JMRC FSU:6197</strain>
    </source>
</reference>
<feature type="transmembrane region" description="Helical" evidence="15">
    <location>
        <begin position="387"/>
        <end position="407"/>
    </location>
</feature>
<evidence type="ECO:0000256" key="2">
    <source>
        <dbReference type="ARBA" id="ARBA00003273"/>
    </source>
</evidence>
<evidence type="ECO:0000256" key="9">
    <source>
        <dbReference type="ARBA" id="ARBA00022833"/>
    </source>
</evidence>
<evidence type="ECO:0000256" key="4">
    <source>
        <dbReference type="ARBA" id="ARBA00010918"/>
    </source>
</evidence>
<name>A0A077WVS5_9FUNG</name>
<comment type="subcellular location">
    <subcellularLocation>
        <location evidence="3">Vacuole membrane</location>
        <topology evidence="3">Multi-pass membrane protein</topology>
    </subcellularLocation>
</comment>
<keyword evidence="12" id="KW-0325">Glycoprotein</keyword>
<feature type="transmembrane region" description="Helical" evidence="15">
    <location>
        <begin position="454"/>
        <end position="475"/>
    </location>
</feature>
<dbReference type="PANTHER" id="PTHR12147:SF58">
    <property type="entry name" value="VACUOLAR MEMBRANE PROTEASE"/>
    <property type="match status" value="1"/>
</dbReference>
<feature type="region of interest" description="Disordered" evidence="14">
    <location>
        <begin position="1"/>
        <end position="26"/>
    </location>
</feature>
<keyword evidence="7 15" id="KW-0812">Transmembrane</keyword>
<keyword evidence="6 13" id="KW-0645">Protease</keyword>
<evidence type="ECO:0000256" key="11">
    <source>
        <dbReference type="ARBA" id="ARBA00023049"/>
    </source>
</evidence>
<evidence type="ECO:0000259" key="16">
    <source>
        <dbReference type="Pfam" id="PF04389"/>
    </source>
</evidence>
<feature type="transmembrane region" description="Helical" evidence="15">
    <location>
        <begin position="43"/>
        <end position="63"/>
    </location>
</feature>
<accession>A0A077WVS5</accession>
<evidence type="ECO:0000256" key="3">
    <source>
        <dbReference type="ARBA" id="ARBA00004128"/>
    </source>
</evidence>
<evidence type="ECO:0000256" key="14">
    <source>
        <dbReference type="SAM" id="MobiDB-lite"/>
    </source>
</evidence>
<dbReference type="OrthoDB" id="76293at2759"/>
<sequence>MANEERRDFGATASEQTPLLSHEPATRSRSPVNLIPIQRKRAAFVYLFTFGFIALLALAVHGVRVALPEALSDRAAQAKDGFAGMHAFDTYLSHFTEPHPINSRENIAMKAWLDSLAFDFQEEGKKTGVQVDVVTKDGIVVVNENTWFAKNEQWIMESRNLIVRLRGQVDTDKAVLINAHYDSVPTAPGVTDNGMGVTVALELVRYFIQHPPRHSIIFLINNAEEGGLVGAKQFTKHPWFPTVKMFINLEGAGAGGRAMIFRCSSMQAVKHVAANAPLAHATPLGNDMFSLGLIKSDTDYTIFTQQGVPGVDIAFYAPRSHYHTPRDNLNNTSPKSVQHMGDITLEALKAIDKDDSIFTEQHESKMVYYDIVGRLMFAYGFATQRNINIFILVTVPLFALVWTLSIAGPAKGHVLGQRLAILAQGFFATIIGFLFTVIFVGIAATALFNINTMVTYGNAISVSMYLFFAAVLGLLTSQILCTKPEFMRKTLSSPESSFYGVIVFWWIMVILNAYASSNQVAVMYFSIFILASNLVAVILYNSMPAQSLLRMPLVFLTQILVPFIILIDQNYLIMDTMRHATVDGTPEAAVYALMSLPIVFMVIHLQPWIHIAGRKRSAAISMTTIFVLVFAVCCVLKPFNDGWSPNKILFREEYNVTSGLSTVSMTAAYGVAQALKKTLPANESQSLSCNPFNTHQTRCTYQTSMVPIYADDPNEIQVSKIDTSCNDDVCRLETVFTSKNSILCRLRLDTDDDGEFIKGWAHGVETPLAGALVAYNLEYGQPFHMGVEYKKTGNATMSATIGCNYDEWTKGEIPAFKYLLDHLDKDTTVLIRGQGLATVYYQSITL</sequence>
<organism evidence="17">
    <name type="scientific">Lichtheimia ramosa</name>
    <dbReference type="NCBI Taxonomy" id="688394"/>
    <lineage>
        <taxon>Eukaryota</taxon>
        <taxon>Fungi</taxon>
        <taxon>Fungi incertae sedis</taxon>
        <taxon>Mucoromycota</taxon>
        <taxon>Mucoromycotina</taxon>
        <taxon>Mucoromycetes</taxon>
        <taxon>Mucorales</taxon>
        <taxon>Lichtheimiaceae</taxon>
        <taxon>Lichtheimia</taxon>
    </lineage>
</organism>
<dbReference type="EC" id="3.4.-.-" evidence="13"/>
<dbReference type="InterPro" id="IPR045175">
    <property type="entry name" value="M28_fam"/>
</dbReference>
<evidence type="ECO:0000256" key="1">
    <source>
        <dbReference type="ARBA" id="ARBA00001947"/>
    </source>
</evidence>